<name>A0A2H0BKU7_9BACT</name>
<organism evidence="1 2">
    <name type="scientific">Candidatus Vogelbacteria bacterium CG22_combo_CG10-13_8_21_14_all_37_9</name>
    <dbReference type="NCBI Taxonomy" id="1975046"/>
    <lineage>
        <taxon>Bacteria</taxon>
        <taxon>Candidatus Vogeliibacteriota</taxon>
    </lineage>
</organism>
<gene>
    <name evidence="1" type="ORF">COX02_01855</name>
</gene>
<proteinExistence type="predicted"/>
<dbReference type="EMBL" id="PCSX01000028">
    <property type="protein sequence ID" value="PIP58169.1"/>
    <property type="molecule type" value="Genomic_DNA"/>
</dbReference>
<dbReference type="Proteomes" id="UP000229334">
    <property type="component" value="Unassembled WGS sequence"/>
</dbReference>
<dbReference type="AlphaFoldDB" id="A0A2H0BKU7"/>
<accession>A0A2H0BKU7</accession>
<comment type="caution">
    <text evidence="1">The sequence shown here is derived from an EMBL/GenBank/DDBJ whole genome shotgun (WGS) entry which is preliminary data.</text>
</comment>
<reference evidence="1 2" key="1">
    <citation type="submission" date="2017-09" db="EMBL/GenBank/DDBJ databases">
        <title>Depth-based differentiation of microbial function through sediment-hosted aquifers and enrichment of novel symbionts in the deep terrestrial subsurface.</title>
        <authorList>
            <person name="Probst A.J."/>
            <person name="Ladd B."/>
            <person name="Jarett J.K."/>
            <person name="Geller-Mcgrath D.E."/>
            <person name="Sieber C.M."/>
            <person name="Emerson J.B."/>
            <person name="Anantharaman K."/>
            <person name="Thomas B.C."/>
            <person name="Malmstrom R."/>
            <person name="Stieglmeier M."/>
            <person name="Klingl A."/>
            <person name="Woyke T."/>
            <person name="Ryan C.M."/>
            <person name="Banfield J.F."/>
        </authorList>
    </citation>
    <scope>NUCLEOTIDE SEQUENCE [LARGE SCALE GENOMIC DNA]</scope>
    <source>
        <strain evidence="1">CG22_combo_CG10-13_8_21_14_all_37_9</strain>
    </source>
</reference>
<sequence>MIEHLDKTEAEILLKQTEKIARVQIAIFTPLGFMPQHHDNGKDAWGMNDATWQEHRSGVVTRRFWGYLGVFYI</sequence>
<evidence type="ECO:0000313" key="2">
    <source>
        <dbReference type="Proteomes" id="UP000229334"/>
    </source>
</evidence>
<evidence type="ECO:0000313" key="1">
    <source>
        <dbReference type="EMBL" id="PIP58169.1"/>
    </source>
</evidence>
<protein>
    <submittedName>
        <fullName evidence="1">Uncharacterized protein</fullName>
    </submittedName>
</protein>